<keyword evidence="11" id="KW-1185">Reference proteome</keyword>
<dbReference type="GO" id="GO:0051607">
    <property type="term" value="P:defense response to virus"/>
    <property type="evidence" value="ECO:0007669"/>
    <property type="project" value="UniProtKB-KW"/>
</dbReference>
<evidence type="ECO:0000256" key="2">
    <source>
        <dbReference type="ARBA" id="ARBA00022485"/>
    </source>
</evidence>
<dbReference type="RefSeq" id="WP_146956695.1">
    <property type="nucleotide sequence ID" value="NZ_CP042467.1"/>
</dbReference>
<keyword evidence="7" id="KW-0051">Antiviral defense</keyword>
<dbReference type="GO" id="GO:0003824">
    <property type="term" value="F:catalytic activity"/>
    <property type="evidence" value="ECO:0007669"/>
    <property type="project" value="InterPro"/>
</dbReference>
<keyword evidence="3" id="KW-0949">S-adenosyl-L-methionine</keyword>
<feature type="domain" description="Radical SAM core" evidence="9">
    <location>
        <begin position="3"/>
        <end position="217"/>
    </location>
</feature>
<dbReference type="InterPro" id="IPR013785">
    <property type="entry name" value="Aldolase_TIM"/>
</dbReference>
<gene>
    <name evidence="10" type="ORF">FRD01_00700</name>
</gene>
<dbReference type="Pfam" id="PF04055">
    <property type="entry name" value="Radical_SAM"/>
    <property type="match status" value="1"/>
</dbReference>
<evidence type="ECO:0000256" key="4">
    <source>
        <dbReference type="ARBA" id="ARBA00022723"/>
    </source>
</evidence>
<dbReference type="SUPFAM" id="SSF102114">
    <property type="entry name" value="Radical SAM enzymes"/>
    <property type="match status" value="1"/>
</dbReference>
<dbReference type="SFLD" id="SFLDG01067">
    <property type="entry name" value="SPASM/twitch_domain_containing"/>
    <property type="match status" value="1"/>
</dbReference>
<dbReference type="PANTHER" id="PTHR21339">
    <property type="entry name" value="RADICAL S-ADENOSYL METHIONINE DOMAIN-CONTAINING PROTEIN 2"/>
    <property type="match status" value="1"/>
</dbReference>
<dbReference type="Proteomes" id="UP000321595">
    <property type="component" value="Chromosome"/>
</dbReference>
<protein>
    <recommendedName>
        <fullName evidence="8">S-adenosylmethionine-dependent nucleotide dehydratase</fullName>
    </recommendedName>
</protein>
<evidence type="ECO:0000313" key="10">
    <source>
        <dbReference type="EMBL" id="QED25803.1"/>
    </source>
</evidence>
<evidence type="ECO:0000256" key="5">
    <source>
        <dbReference type="ARBA" id="ARBA00023004"/>
    </source>
</evidence>
<dbReference type="Gene3D" id="3.20.20.70">
    <property type="entry name" value="Aldolase class I"/>
    <property type="match status" value="1"/>
</dbReference>
<dbReference type="CDD" id="cd01335">
    <property type="entry name" value="Radical_SAM"/>
    <property type="match status" value="1"/>
</dbReference>
<dbReference type="PANTHER" id="PTHR21339:SF0">
    <property type="entry name" value="S-ADENOSYLMETHIONINE-DEPENDENT NUCLEOTIDE DEHYDRATASE RSAD2"/>
    <property type="match status" value="1"/>
</dbReference>
<evidence type="ECO:0000256" key="7">
    <source>
        <dbReference type="ARBA" id="ARBA00023118"/>
    </source>
</evidence>
<dbReference type="InterPro" id="IPR007197">
    <property type="entry name" value="rSAM"/>
</dbReference>
<dbReference type="EMBL" id="CP042467">
    <property type="protein sequence ID" value="QED25803.1"/>
    <property type="molecule type" value="Genomic_DNA"/>
</dbReference>
<organism evidence="10 11">
    <name type="scientific">Microvenator marinus</name>
    <dbReference type="NCBI Taxonomy" id="2600177"/>
    <lineage>
        <taxon>Bacteria</taxon>
        <taxon>Deltaproteobacteria</taxon>
        <taxon>Bradymonadales</taxon>
        <taxon>Microvenatoraceae</taxon>
        <taxon>Microvenator</taxon>
    </lineage>
</organism>
<dbReference type="InterPro" id="IPR058240">
    <property type="entry name" value="rSAM_sf"/>
</dbReference>
<dbReference type="SFLD" id="SFLDG01088">
    <property type="entry name" value="antiviral_proteins"/>
    <property type="match status" value="1"/>
</dbReference>
<evidence type="ECO:0000259" key="9">
    <source>
        <dbReference type="PROSITE" id="PS51918"/>
    </source>
</evidence>
<proteinExistence type="predicted"/>
<dbReference type="SMART" id="SM00729">
    <property type="entry name" value="Elp3"/>
    <property type="match status" value="1"/>
</dbReference>
<comment type="cofactor">
    <cofactor evidence="1">
        <name>[4Fe-4S] cluster</name>
        <dbReference type="ChEBI" id="CHEBI:49883"/>
    </cofactor>
</comment>
<evidence type="ECO:0000256" key="8">
    <source>
        <dbReference type="ARBA" id="ARBA00039667"/>
    </source>
</evidence>
<dbReference type="InterPro" id="IPR027417">
    <property type="entry name" value="P-loop_NTPase"/>
</dbReference>
<sequence length="471" mass="53123">MATTLPPSANYHLTQACNFACHFCFATFKDVSGTLKRDDQIRIIDALAEHGVQKLTFAGGEPFVVKWIDELIAHAKSLGLTTMVVTNGSLLTEERLRKLAPVLDWLVISFDSQYPETNRAIGRATRKDNKASATEHYLEIARVAKDAGIRLKINTVVTSKNSSEDFSDFLRISRPERWKVLEVRAVEGQNDGRVEELLIDPKTFQEFVDRHQPIFEELDIAVTPEFDDDMRGSYVMVDPKGRFFDSSAGRHTYSEPILDIGVAAAFPQVNFDHEKYLSRGASYQWERGELPSLVAIAGHPGAGKDTLGDMLVEQHGYVRVAIADPIKDVVGELFDFNIDQLYGDARNDLDPRLNKTPREVFRKFGEVCRELDPQIWIRQWLKVIDHHLSAGRRVVCTDIRMFAELEAVQSRGAHTVLLSRTQSLINAPKVEVDECEILRRPGLFDVRIENDGTLDELFRAFYATAQMGGAK</sequence>
<dbReference type="GO" id="GO:0046872">
    <property type="term" value="F:metal ion binding"/>
    <property type="evidence" value="ECO:0007669"/>
    <property type="project" value="UniProtKB-KW"/>
</dbReference>
<dbReference type="PROSITE" id="PS51918">
    <property type="entry name" value="RADICAL_SAM"/>
    <property type="match status" value="1"/>
</dbReference>
<dbReference type="InterPro" id="IPR006638">
    <property type="entry name" value="Elp3/MiaA/NifB-like_rSAM"/>
</dbReference>
<dbReference type="KEGG" id="bbae:FRD01_00700"/>
<keyword evidence="5" id="KW-0408">Iron</keyword>
<accession>A0A5B8XP57</accession>
<keyword evidence="2" id="KW-0004">4Fe-4S</keyword>
<keyword evidence="6" id="KW-0411">Iron-sulfur</keyword>
<dbReference type="SUPFAM" id="SSF52540">
    <property type="entry name" value="P-loop containing nucleoside triphosphate hydrolases"/>
    <property type="match status" value="1"/>
</dbReference>
<dbReference type="AlphaFoldDB" id="A0A5B8XP57"/>
<evidence type="ECO:0000313" key="11">
    <source>
        <dbReference type="Proteomes" id="UP000321595"/>
    </source>
</evidence>
<keyword evidence="4" id="KW-0479">Metal-binding</keyword>
<dbReference type="OrthoDB" id="308557at2"/>
<dbReference type="Gene3D" id="3.40.50.300">
    <property type="entry name" value="P-loop containing nucleotide triphosphate hydrolases"/>
    <property type="match status" value="1"/>
</dbReference>
<name>A0A5B8XP57_9DELT</name>
<dbReference type="GO" id="GO:0051539">
    <property type="term" value="F:4 iron, 4 sulfur cluster binding"/>
    <property type="evidence" value="ECO:0007669"/>
    <property type="project" value="UniProtKB-KW"/>
</dbReference>
<dbReference type="InterPro" id="IPR051196">
    <property type="entry name" value="RSAD2/Viperin_antiviral"/>
</dbReference>
<dbReference type="NCBIfam" id="NF038283">
    <property type="entry name" value="viperin_w_prok"/>
    <property type="match status" value="1"/>
</dbReference>
<evidence type="ECO:0000256" key="1">
    <source>
        <dbReference type="ARBA" id="ARBA00001966"/>
    </source>
</evidence>
<evidence type="ECO:0000256" key="3">
    <source>
        <dbReference type="ARBA" id="ARBA00022691"/>
    </source>
</evidence>
<evidence type="ECO:0000256" key="6">
    <source>
        <dbReference type="ARBA" id="ARBA00023014"/>
    </source>
</evidence>
<reference evidence="10 11" key="1">
    <citation type="submission" date="2019-08" db="EMBL/GenBank/DDBJ databases">
        <authorList>
            <person name="Liang Q."/>
        </authorList>
    </citation>
    <scope>NUCLEOTIDE SEQUENCE [LARGE SCALE GENOMIC DNA]</scope>
    <source>
        <strain evidence="10 11">V1718</strain>
    </source>
</reference>
<dbReference type="SFLD" id="SFLDS00029">
    <property type="entry name" value="Radical_SAM"/>
    <property type="match status" value="1"/>
</dbReference>